<keyword evidence="2" id="KW-0808">Transferase</keyword>
<evidence type="ECO:0000313" key="6">
    <source>
        <dbReference type="Proteomes" id="UP000706891"/>
    </source>
</evidence>
<dbReference type="Gene3D" id="2.160.10.10">
    <property type="entry name" value="Hexapeptide repeat proteins"/>
    <property type="match status" value="1"/>
</dbReference>
<dbReference type="Pfam" id="PF00132">
    <property type="entry name" value="Hexapep"/>
    <property type="match status" value="1"/>
</dbReference>
<dbReference type="InterPro" id="IPR018357">
    <property type="entry name" value="Hexapep_transf_CS"/>
</dbReference>
<protein>
    <submittedName>
        <fullName evidence="5">Serine acetyltransferase</fullName>
    </submittedName>
</protein>
<evidence type="ECO:0000256" key="2">
    <source>
        <dbReference type="ARBA" id="ARBA00022679"/>
    </source>
</evidence>
<evidence type="ECO:0000256" key="3">
    <source>
        <dbReference type="ARBA" id="ARBA00022737"/>
    </source>
</evidence>
<dbReference type="PANTHER" id="PTHR42811">
    <property type="entry name" value="SERINE ACETYLTRANSFERASE"/>
    <property type="match status" value="1"/>
</dbReference>
<organism evidence="5 6">
    <name type="scientific">Marseilla massiliensis</name>
    <dbReference type="NCBI Taxonomy" id="1841864"/>
    <lineage>
        <taxon>Bacteria</taxon>
        <taxon>Pseudomonadati</taxon>
        <taxon>Bacteroidota</taxon>
        <taxon>Bacteroidia</taxon>
        <taxon>Bacteroidales</taxon>
        <taxon>Prevotellaceae</taxon>
        <taxon>Marseilla</taxon>
    </lineage>
</organism>
<accession>A0A939B7H0</accession>
<keyword evidence="3" id="KW-0677">Repeat</keyword>
<dbReference type="InterPro" id="IPR045304">
    <property type="entry name" value="LbH_SAT"/>
</dbReference>
<evidence type="ECO:0000313" key="5">
    <source>
        <dbReference type="EMBL" id="MBM6673572.1"/>
    </source>
</evidence>
<name>A0A939B7H0_9BACT</name>
<dbReference type="Proteomes" id="UP000706891">
    <property type="component" value="Unassembled WGS sequence"/>
</dbReference>
<reference evidence="5" key="2">
    <citation type="journal article" date="2021" name="Sci. Rep.">
        <title>The distribution of antibiotic resistance genes in chicken gut microbiota commensals.</title>
        <authorList>
            <person name="Juricova H."/>
            <person name="Matiasovicova J."/>
            <person name="Kubasova T."/>
            <person name="Cejkova D."/>
            <person name="Rychlik I."/>
        </authorList>
    </citation>
    <scope>NUCLEOTIDE SEQUENCE</scope>
    <source>
        <strain evidence="5">An824</strain>
    </source>
</reference>
<dbReference type="CDD" id="cd03354">
    <property type="entry name" value="LbH_SAT"/>
    <property type="match status" value="1"/>
</dbReference>
<dbReference type="PROSITE" id="PS00101">
    <property type="entry name" value="HEXAPEP_TRANSFERASES"/>
    <property type="match status" value="1"/>
</dbReference>
<dbReference type="SUPFAM" id="SSF51161">
    <property type="entry name" value="Trimeric LpxA-like enzymes"/>
    <property type="match status" value="1"/>
</dbReference>
<sequence>MNLKRIKILDTDTVVPIPQNYKDCITLLKSDYFRIGGDKNITFLQLWVATFRNHCFRYNFWLRLSAHKGVLYPFCKWMLHRCSIKYGLDIPSSTIIGYGLYIGHGYGIIVNPTAIIGNNVNLSQFTTIGSNEGKAAVIGDNVYIGPGVCIVEDVKIGSNVCIGAGAVVTKDIPSGSTAAGVPAKVIGVNKHEDYILNKWICQ</sequence>
<gene>
    <name evidence="5" type="ORF">H6A34_06755</name>
</gene>
<keyword evidence="6" id="KW-1185">Reference proteome</keyword>
<reference evidence="5" key="1">
    <citation type="submission" date="2020-08" db="EMBL/GenBank/DDBJ databases">
        <authorList>
            <person name="Cejkova D."/>
            <person name="Kubasova T."/>
            <person name="Jahodarova E."/>
            <person name="Rychlik I."/>
        </authorList>
    </citation>
    <scope>NUCLEOTIDE SEQUENCE</scope>
    <source>
        <strain evidence="5">An824</strain>
    </source>
</reference>
<keyword evidence="4" id="KW-0012">Acyltransferase</keyword>
<dbReference type="InterPro" id="IPR011004">
    <property type="entry name" value="Trimer_LpxA-like_sf"/>
</dbReference>
<dbReference type="AlphaFoldDB" id="A0A939B7H0"/>
<evidence type="ECO:0000256" key="4">
    <source>
        <dbReference type="ARBA" id="ARBA00023315"/>
    </source>
</evidence>
<comment type="caution">
    <text evidence="5">The sequence shown here is derived from an EMBL/GenBank/DDBJ whole genome shotgun (WGS) entry which is preliminary data.</text>
</comment>
<proteinExistence type="inferred from homology"/>
<dbReference type="EMBL" id="JACJJG010000027">
    <property type="protein sequence ID" value="MBM6673572.1"/>
    <property type="molecule type" value="Genomic_DNA"/>
</dbReference>
<dbReference type="RefSeq" id="WP_205104344.1">
    <property type="nucleotide sequence ID" value="NZ_JACJJG010000027.1"/>
</dbReference>
<comment type="similarity">
    <text evidence="1">Belongs to the transferase hexapeptide repeat family.</text>
</comment>
<dbReference type="GO" id="GO:0016746">
    <property type="term" value="F:acyltransferase activity"/>
    <property type="evidence" value="ECO:0007669"/>
    <property type="project" value="UniProtKB-KW"/>
</dbReference>
<dbReference type="InterPro" id="IPR001451">
    <property type="entry name" value="Hexapep"/>
</dbReference>
<evidence type="ECO:0000256" key="1">
    <source>
        <dbReference type="ARBA" id="ARBA00007274"/>
    </source>
</evidence>